<evidence type="ECO:0000313" key="2">
    <source>
        <dbReference type="Proteomes" id="UP000239736"/>
    </source>
</evidence>
<reference evidence="1 2" key="1">
    <citation type="submission" date="2018-01" db="EMBL/GenBank/DDBJ databases">
        <title>Genomic Encyclopedia of Archaeal and Bacterial Type Strains, Phase II (KMG-II): from individual species to whole genera.</title>
        <authorList>
            <person name="Goeker M."/>
        </authorList>
    </citation>
    <scope>NUCLEOTIDE SEQUENCE [LARGE SCALE GENOMIC DNA]</scope>
    <source>
        <strain evidence="1 2">DSM 12048</strain>
    </source>
</reference>
<dbReference type="Proteomes" id="UP000239736">
    <property type="component" value="Unassembled WGS sequence"/>
</dbReference>
<name>A0A2S5JEB2_9RHOB</name>
<dbReference type="Pfam" id="PF05258">
    <property type="entry name" value="DciA"/>
    <property type="match status" value="1"/>
</dbReference>
<dbReference type="PIRSF" id="PIRSF032064">
    <property type="entry name" value="UCP032064"/>
    <property type="match status" value="1"/>
</dbReference>
<protein>
    <submittedName>
        <fullName evidence="1">Uncharacterized protein</fullName>
    </submittedName>
</protein>
<dbReference type="InterPro" id="IPR007922">
    <property type="entry name" value="DciA-like"/>
</dbReference>
<proteinExistence type="predicted"/>
<evidence type="ECO:0000313" key="1">
    <source>
        <dbReference type="EMBL" id="PPB79625.1"/>
    </source>
</evidence>
<keyword evidence="2" id="KW-1185">Reference proteome</keyword>
<comment type="caution">
    <text evidence="1">The sequence shown here is derived from an EMBL/GenBank/DDBJ whole genome shotgun (WGS) entry which is preliminary data.</text>
</comment>
<sequence length="173" mass="18711">MNATMTERRGRGFVPAGGLLRKRIRAVGESRGFAVSRLLTHWPEIVGEDIAAMAVPVRISYGREGMGGTLTLLTTGAQAPILQMRLPQIRERVNACYGYNAVSRITVTQTAPTGFAEGQVAFAPRPKADETPPDPEIRLTARTLSGEVQDPTLRAALEALAEKVLSRSRNNKG</sequence>
<dbReference type="EMBL" id="PRDS01000010">
    <property type="protein sequence ID" value="PPB79625.1"/>
    <property type="molecule type" value="Genomic_DNA"/>
</dbReference>
<gene>
    <name evidence="1" type="ORF">LV82_02641</name>
</gene>
<dbReference type="AlphaFoldDB" id="A0A2S5JEB2"/>
<dbReference type="InterPro" id="IPR010593">
    <property type="entry name" value="DUF1159"/>
</dbReference>
<accession>A0A2S5JEB2</accession>
<organism evidence="1 2">
    <name type="scientific">Albidovulum inexpectatum</name>
    <dbReference type="NCBI Taxonomy" id="196587"/>
    <lineage>
        <taxon>Bacteria</taxon>
        <taxon>Pseudomonadati</taxon>
        <taxon>Pseudomonadota</taxon>
        <taxon>Alphaproteobacteria</taxon>
        <taxon>Rhodobacterales</taxon>
        <taxon>Paracoccaceae</taxon>
        <taxon>Albidovulum</taxon>
    </lineage>
</organism>